<dbReference type="SUPFAM" id="SSF51391">
    <property type="entry name" value="Thiamin phosphate synthase"/>
    <property type="match status" value="1"/>
</dbReference>
<dbReference type="AlphaFoldDB" id="A0A1G6Q1B3"/>
<organism evidence="1 2">
    <name type="scientific">Ectopseudomonas chengduensis</name>
    <dbReference type="NCBI Taxonomy" id="489632"/>
    <lineage>
        <taxon>Bacteria</taxon>
        <taxon>Pseudomonadati</taxon>
        <taxon>Pseudomonadota</taxon>
        <taxon>Gammaproteobacteria</taxon>
        <taxon>Pseudomonadales</taxon>
        <taxon>Pseudomonadaceae</taxon>
        <taxon>Ectopseudomonas</taxon>
    </lineage>
</organism>
<evidence type="ECO:0000313" key="1">
    <source>
        <dbReference type="EMBL" id="SDC86252.1"/>
    </source>
</evidence>
<reference evidence="2" key="1">
    <citation type="submission" date="2016-10" db="EMBL/GenBank/DDBJ databases">
        <authorList>
            <person name="Varghese N."/>
            <person name="Submissions S."/>
        </authorList>
    </citation>
    <scope>NUCLEOTIDE SEQUENCE [LARGE SCALE GENOMIC DNA]</scope>
    <source>
        <strain evidence="2">DSM 26382</strain>
    </source>
</reference>
<gene>
    <name evidence="1" type="ORF">SAMN05216576_107207</name>
</gene>
<proteinExistence type="predicted"/>
<dbReference type="EMBL" id="FMZQ01000007">
    <property type="protein sequence ID" value="SDC86252.1"/>
    <property type="molecule type" value="Genomic_DNA"/>
</dbReference>
<evidence type="ECO:0000313" key="2">
    <source>
        <dbReference type="Proteomes" id="UP000199467"/>
    </source>
</evidence>
<name>A0A1G6Q1B3_9GAMM</name>
<dbReference type="InterPro" id="IPR036206">
    <property type="entry name" value="ThiamineP_synth_sf"/>
</dbReference>
<dbReference type="RefSeq" id="WP_069901346.1">
    <property type="nucleotide sequence ID" value="NZ_FMZQ01000007.1"/>
</dbReference>
<accession>A0A1G6Q1B3</accession>
<dbReference type="Proteomes" id="UP000199467">
    <property type="component" value="Unassembled WGS sequence"/>
</dbReference>
<sequence length="223" mass="23421">MGNRIQVLPVIHFLDRATAMEQAELAFDAGADGVFLISHGNEDAQLGGIAQLIKAKHAGKRVGINLLTHGPRVAAQVSVERGLDMIWGDDCGVSSAGFAPLASDLSAFIKAYPDVQVFASVAFKYQGVESLPADAARNALDAGFVPTTSGEATGSPPSVEKIALMSSASKGKLAVASGMTVDNVQSYARYLSHILVATGVSVDEHHFDYETLHPFVALARLSK</sequence>
<protein>
    <submittedName>
        <fullName evidence="1">Predicted TIM-barrel enzyme</fullName>
    </submittedName>
</protein>
<keyword evidence="2" id="KW-1185">Reference proteome</keyword>